<dbReference type="OrthoDB" id="289942at2759"/>
<dbReference type="PANTHER" id="PTHR46111:SF1">
    <property type="entry name" value="RIBOSOMAL RNA SMALL SUBUNIT METHYLTRANSFERASE I"/>
    <property type="match status" value="1"/>
</dbReference>
<dbReference type="Proteomes" id="UP000541444">
    <property type="component" value="Unassembled WGS sequence"/>
</dbReference>
<reference evidence="1 2" key="1">
    <citation type="journal article" date="2020" name="IScience">
        <title>Genome Sequencing of the Endangered Kingdonia uniflora (Circaeasteraceae, Ranunculales) Reveals Potential Mechanisms of Evolutionary Specialization.</title>
        <authorList>
            <person name="Sun Y."/>
            <person name="Deng T."/>
            <person name="Zhang A."/>
            <person name="Moore M.J."/>
            <person name="Landis J.B."/>
            <person name="Lin N."/>
            <person name="Zhang H."/>
            <person name="Zhang X."/>
            <person name="Huang J."/>
            <person name="Zhang X."/>
            <person name="Sun H."/>
            <person name="Wang H."/>
        </authorList>
    </citation>
    <scope>NUCLEOTIDE SEQUENCE [LARGE SCALE GENOMIC DNA]</scope>
    <source>
        <strain evidence="1">TB1705</strain>
        <tissue evidence="1">Leaf</tissue>
    </source>
</reference>
<dbReference type="AlphaFoldDB" id="A0A7J7LNL7"/>
<evidence type="ECO:0000313" key="2">
    <source>
        <dbReference type="Proteomes" id="UP000541444"/>
    </source>
</evidence>
<organism evidence="1 2">
    <name type="scientific">Kingdonia uniflora</name>
    <dbReference type="NCBI Taxonomy" id="39325"/>
    <lineage>
        <taxon>Eukaryota</taxon>
        <taxon>Viridiplantae</taxon>
        <taxon>Streptophyta</taxon>
        <taxon>Embryophyta</taxon>
        <taxon>Tracheophyta</taxon>
        <taxon>Spermatophyta</taxon>
        <taxon>Magnoliopsida</taxon>
        <taxon>Ranunculales</taxon>
        <taxon>Circaeasteraceae</taxon>
        <taxon>Kingdonia</taxon>
    </lineage>
</organism>
<dbReference type="InterPro" id="IPR014776">
    <property type="entry name" value="4pyrrole_Mease_sub2"/>
</dbReference>
<dbReference type="EMBL" id="JACGCM010002137">
    <property type="protein sequence ID" value="KAF6144138.1"/>
    <property type="molecule type" value="Genomic_DNA"/>
</dbReference>
<comment type="caution">
    <text evidence="1">The sequence shown here is derived from an EMBL/GenBank/DDBJ whole genome shotgun (WGS) entry which is preliminary data.</text>
</comment>
<dbReference type="SUPFAM" id="SSF53790">
    <property type="entry name" value="Tetrapyrrole methylase"/>
    <property type="match status" value="1"/>
</dbReference>
<gene>
    <name evidence="1" type="ORF">GIB67_004811</name>
</gene>
<evidence type="ECO:0000313" key="1">
    <source>
        <dbReference type="EMBL" id="KAF6144138.1"/>
    </source>
</evidence>
<dbReference type="InterPro" id="IPR035996">
    <property type="entry name" value="4pyrrol_Methylase_sf"/>
</dbReference>
<dbReference type="Gene3D" id="3.30.950.10">
    <property type="entry name" value="Methyltransferase, Cobalt-precorrin-4 Transmethylase, Domain 2"/>
    <property type="match status" value="1"/>
</dbReference>
<dbReference type="PANTHER" id="PTHR46111">
    <property type="entry name" value="RIBOSOMAL RNA SMALL SUBUNIT METHYLTRANSFERASE I"/>
    <property type="match status" value="1"/>
</dbReference>
<accession>A0A7J7LNL7</accession>
<dbReference type="GO" id="GO:0008168">
    <property type="term" value="F:methyltransferase activity"/>
    <property type="evidence" value="ECO:0007669"/>
    <property type="project" value="InterPro"/>
</dbReference>
<name>A0A7J7LNL7_9MAGN</name>
<proteinExistence type="predicted"/>
<keyword evidence="2" id="KW-1185">Reference proteome</keyword>
<dbReference type="InterPro" id="IPR008189">
    <property type="entry name" value="rRNA_ssu_MeTfrase_I"/>
</dbReference>
<protein>
    <submittedName>
        <fullName evidence="1">Uncharacterized protein</fullName>
    </submittedName>
</protein>
<sequence length="117" mass="12905">MICLGQLKRQCVIAREMTKLHEEFWRGTIAEAKETFATHQPKGEITLLLEGSRIPIVETPSESQLEHMLRDSISNGCSLSMAVKEVSEGTSVKRKIVYALALKKFGNVESPNGSTSA</sequence>